<name>A0A0C9S6B9_9CONI</name>
<proteinExistence type="predicted"/>
<dbReference type="InterPro" id="IPR036047">
    <property type="entry name" value="F-box-like_dom_sf"/>
</dbReference>
<dbReference type="InterPro" id="IPR015915">
    <property type="entry name" value="Kelch-typ_b-propeller"/>
</dbReference>
<dbReference type="PANTHER" id="PTHR46344:SF28">
    <property type="entry name" value="F-BOX DOMAIN-CONTAINING PROTEIN"/>
    <property type="match status" value="1"/>
</dbReference>
<reference evidence="4" key="1">
    <citation type="submission" date="2015-02" db="EMBL/GenBank/DDBJ databases">
        <title>A transcriptome of Wollemia nobilis - a relic of Gondwana.</title>
        <authorList>
            <person name="Chia J.Y."/>
            <person name="Leong Y.S."/>
            <person name="Abdul Karim S."/>
            <person name="Wan Azmi N."/>
            <person name="Hercus R."/>
            <person name="Croft L."/>
        </authorList>
    </citation>
    <scope>NUCLEOTIDE SEQUENCE</scope>
    <source>
        <strain evidence="4">MaeBrown</strain>
        <tissue evidence="4">Leaf</tissue>
    </source>
</reference>
<sequence>MDNKGTTSSRDESYQPIIPGLPDDLAMRCLAKLSHGYHGLLEVVCSRWRSLIRSSEYACAKAQEGWSGNWLFVLTEEQIKGPWNVYDPEADRWHPLPPIPWANSNQRHLGFSCVCVAKKFLVIGGYYTPSDALGQLKKFTATNDVIQFDPFSKQWSKVASMRVARSNFACAVAHGKVYVAGGCNLSSAITLTHAEVYDPVEDRWQEIPPMSIAREDCVGFSSGGFFYVVAGTDNREEQKTAEIFDPVKGSWYSQQNFWLFFRIMPCPVTTVEDCIYIIDDWDGNNVKYWDALSGCWVNIGPVPSVRFSDISHAPKGFGFGLIGFRNDLYVIGGKVLKWEPSDGHWRNVEIVKLNVVRICKLSGRQPEWREVRSIRGSHGAVVGCAVLEE</sequence>
<dbReference type="AlphaFoldDB" id="A0A0C9S6B9"/>
<dbReference type="Gene3D" id="2.120.10.80">
    <property type="entry name" value="Kelch-type beta propeller"/>
    <property type="match status" value="1"/>
</dbReference>
<dbReference type="PANTHER" id="PTHR46344">
    <property type="entry name" value="OS02G0202900 PROTEIN"/>
    <property type="match status" value="1"/>
</dbReference>
<dbReference type="SUPFAM" id="SSF81383">
    <property type="entry name" value="F-box domain"/>
    <property type="match status" value="1"/>
</dbReference>
<evidence type="ECO:0000256" key="1">
    <source>
        <dbReference type="ARBA" id="ARBA00022441"/>
    </source>
</evidence>
<dbReference type="SMART" id="SM00612">
    <property type="entry name" value="Kelch"/>
    <property type="match status" value="3"/>
</dbReference>
<dbReference type="InterPro" id="IPR006652">
    <property type="entry name" value="Kelch_1"/>
</dbReference>
<dbReference type="InterPro" id="IPR001810">
    <property type="entry name" value="F-box_dom"/>
</dbReference>
<accession>A0A0C9S6B9</accession>
<dbReference type="CDD" id="cd22152">
    <property type="entry name" value="F-box_AtAFR-like"/>
    <property type="match status" value="1"/>
</dbReference>
<organism evidence="4">
    <name type="scientific">Wollemia nobilis</name>
    <dbReference type="NCBI Taxonomy" id="56998"/>
    <lineage>
        <taxon>Eukaryota</taxon>
        <taxon>Viridiplantae</taxon>
        <taxon>Streptophyta</taxon>
        <taxon>Embryophyta</taxon>
        <taxon>Tracheophyta</taxon>
        <taxon>Spermatophyta</taxon>
        <taxon>Pinopsida</taxon>
        <taxon>Pinidae</taxon>
        <taxon>Conifers II</taxon>
        <taxon>Araucariales</taxon>
        <taxon>Araucariaceae</taxon>
        <taxon>Wollemia</taxon>
    </lineage>
</organism>
<evidence type="ECO:0000313" key="4">
    <source>
        <dbReference type="EMBL" id="JAG86493.1"/>
    </source>
</evidence>
<evidence type="ECO:0000256" key="2">
    <source>
        <dbReference type="ARBA" id="ARBA00022737"/>
    </source>
</evidence>
<dbReference type="Pfam" id="PF01344">
    <property type="entry name" value="Kelch_1"/>
    <property type="match status" value="1"/>
</dbReference>
<dbReference type="EMBL" id="GCHU01015103">
    <property type="protein sequence ID" value="JAG86493.1"/>
    <property type="molecule type" value="Transcribed_RNA"/>
</dbReference>
<keyword evidence="1" id="KW-0880">Kelch repeat</keyword>
<dbReference type="SUPFAM" id="SSF117281">
    <property type="entry name" value="Kelch motif"/>
    <property type="match status" value="1"/>
</dbReference>
<evidence type="ECO:0000259" key="3">
    <source>
        <dbReference type="Pfam" id="PF00646"/>
    </source>
</evidence>
<dbReference type="Pfam" id="PF00646">
    <property type="entry name" value="F-box"/>
    <property type="match status" value="1"/>
</dbReference>
<protein>
    <submittedName>
        <fullName evidence="4">TSA: Wollemia nobilis Ref_Wollemi_Transcript_15188_1284 transcribed RNA sequence</fullName>
    </submittedName>
</protein>
<keyword evidence="2" id="KW-0677">Repeat</keyword>
<feature type="domain" description="F-box" evidence="3">
    <location>
        <begin position="19"/>
        <end position="56"/>
    </location>
</feature>